<dbReference type="EMBL" id="SMBX01000002">
    <property type="protein sequence ID" value="TCV01858.1"/>
    <property type="molecule type" value="Genomic_DNA"/>
</dbReference>
<dbReference type="InterPro" id="IPR003738">
    <property type="entry name" value="SRAP"/>
</dbReference>
<reference evidence="9 10" key="1">
    <citation type="submission" date="2019-03" db="EMBL/GenBank/DDBJ databases">
        <title>Genomic Encyclopedia of Type Strains, Phase IV (KMG-IV): sequencing the most valuable type-strain genomes for metagenomic binning, comparative biology and taxonomic classification.</title>
        <authorList>
            <person name="Goeker M."/>
        </authorList>
    </citation>
    <scope>NUCLEOTIDE SEQUENCE [LARGE SCALE GENOMIC DNA]</scope>
    <source>
        <strain evidence="9 10">DSM 100048</strain>
    </source>
</reference>
<dbReference type="GO" id="GO:0003697">
    <property type="term" value="F:single-stranded DNA binding"/>
    <property type="evidence" value="ECO:0007669"/>
    <property type="project" value="InterPro"/>
</dbReference>
<dbReference type="SUPFAM" id="SSF143081">
    <property type="entry name" value="BB1717-like"/>
    <property type="match status" value="1"/>
</dbReference>
<keyword evidence="2 8" id="KW-0645">Protease</keyword>
<dbReference type="PANTHER" id="PTHR13604:SF0">
    <property type="entry name" value="ABASIC SITE PROCESSING PROTEIN HMCES"/>
    <property type="match status" value="1"/>
</dbReference>
<dbReference type="EC" id="3.4.-.-" evidence="8"/>
<proteinExistence type="inferred from homology"/>
<evidence type="ECO:0000313" key="10">
    <source>
        <dbReference type="Proteomes" id="UP000294692"/>
    </source>
</evidence>
<evidence type="ECO:0000256" key="3">
    <source>
        <dbReference type="ARBA" id="ARBA00022763"/>
    </source>
</evidence>
<dbReference type="GO" id="GO:0016829">
    <property type="term" value="F:lyase activity"/>
    <property type="evidence" value="ECO:0007669"/>
    <property type="project" value="UniProtKB-KW"/>
</dbReference>
<keyword evidence="6" id="KW-0238">DNA-binding</keyword>
<dbReference type="GO" id="GO:0008233">
    <property type="term" value="F:peptidase activity"/>
    <property type="evidence" value="ECO:0007669"/>
    <property type="project" value="UniProtKB-KW"/>
</dbReference>
<dbReference type="GO" id="GO:0006508">
    <property type="term" value="P:proteolysis"/>
    <property type="evidence" value="ECO:0007669"/>
    <property type="project" value="UniProtKB-KW"/>
</dbReference>
<dbReference type="GO" id="GO:0106300">
    <property type="term" value="P:protein-DNA covalent cross-linking repair"/>
    <property type="evidence" value="ECO:0007669"/>
    <property type="project" value="InterPro"/>
</dbReference>
<dbReference type="PANTHER" id="PTHR13604">
    <property type="entry name" value="DC12-RELATED"/>
    <property type="match status" value="1"/>
</dbReference>
<dbReference type="RefSeq" id="WP_132474708.1">
    <property type="nucleotide sequence ID" value="NZ_SMBX01000002.1"/>
</dbReference>
<protein>
    <recommendedName>
        <fullName evidence="8">Abasic site processing protein</fullName>
        <ecNumber evidence="8">3.4.-.-</ecNumber>
    </recommendedName>
</protein>
<evidence type="ECO:0000256" key="2">
    <source>
        <dbReference type="ARBA" id="ARBA00022670"/>
    </source>
</evidence>
<gene>
    <name evidence="9" type="ORF">EV686_102572</name>
</gene>
<dbReference type="InterPro" id="IPR036590">
    <property type="entry name" value="SRAP-like"/>
</dbReference>
<organism evidence="9 10">
    <name type="scientific">Paracandidimonas soli</name>
    <dbReference type="NCBI Taxonomy" id="1917182"/>
    <lineage>
        <taxon>Bacteria</taxon>
        <taxon>Pseudomonadati</taxon>
        <taxon>Pseudomonadota</taxon>
        <taxon>Betaproteobacteria</taxon>
        <taxon>Burkholderiales</taxon>
        <taxon>Alcaligenaceae</taxon>
        <taxon>Paracandidimonas</taxon>
    </lineage>
</organism>
<comment type="similarity">
    <text evidence="1 8">Belongs to the SOS response-associated peptidase family.</text>
</comment>
<evidence type="ECO:0000256" key="4">
    <source>
        <dbReference type="ARBA" id="ARBA00022801"/>
    </source>
</evidence>
<evidence type="ECO:0000256" key="1">
    <source>
        <dbReference type="ARBA" id="ARBA00008136"/>
    </source>
</evidence>
<accession>A0A4R3VDY6</accession>
<name>A0A4R3VDY6_9BURK</name>
<sequence length="219" mass="24382">MCSRFSQREAGAVYANQMGWGQYVGDPGSGPKYNVSPGTMPMVLHRLSGEPAVSRIFWGYSPRWHEKSPAINARLDTVLRQSPFWKPVLSRRIVVPVDGWFEWTGEQGVKQPWFIHPKDDRPALLAGMTGWEPGSDDHPNHGMTIITDDGAGGMVDIHDRRPIALAPDDANAWVDSGLSVDDALLLLSTPRPESEFGWWKVSYKISNRNYQSPDATAPI</sequence>
<evidence type="ECO:0000256" key="5">
    <source>
        <dbReference type="ARBA" id="ARBA00023124"/>
    </source>
</evidence>
<keyword evidence="7" id="KW-0456">Lyase</keyword>
<evidence type="ECO:0000313" key="9">
    <source>
        <dbReference type="EMBL" id="TCV01858.1"/>
    </source>
</evidence>
<keyword evidence="3" id="KW-0227">DNA damage</keyword>
<keyword evidence="10" id="KW-1185">Reference proteome</keyword>
<evidence type="ECO:0000256" key="7">
    <source>
        <dbReference type="ARBA" id="ARBA00023239"/>
    </source>
</evidence>
<dbReference type="Gene3D" id="3.90.1680.10">
    <property type="entry name" value="SOS response associated peptidase-like"/>
    <property type="match status" value="1"/>
</dbReference>
<keyword evidence="4 8" id="KW-0378">Hydrolase</keyword>
<dbReference type="Proteomes" id="UP000294692">
    <property type="component" value="Unassembled WGS sequence"/>
</dbReference>
<comment type="caution">
    <text evidence="9">The sequence shown here is derived from an EMBL/GenBank/DDBJ whole genome shotgun (WGS) entry which is preliminary data.</text>
</comment>
<dbReference type="AlphaFoldDB" id="A0A4R3VDY6"/>
<evidence type="ECO:0000256" key="8">
    <source>
        <dbReference type="RuleBase" id="RU364100"/>
    </source>
</evidence>
<dbReference type="OrthoDB" id="6192129at2"/>
<dbReference type="Pfam" id="PF02586">
    <property type="entry name" value="SRAP"/>
    <property type="match status" value="1"/>
</dbReference>
<evidence type="ECO:0000256" key="6">
    <source>
        <dbReference type="ARBA" id="ARBA00023125"/>
    </source>
</evidence>
<keyword evidence="5" id="KW-0190">Covalent protein-DNA linkage</keyword>